<organism evidence="5 6">
    <name type="scientific">Cupriavidus pinatubonensis</name>
    <dbReference type="NCBI Taxonomy" id="248026"/>
    <lineage>
        <taxon>Bacteria</taxon>
        <taxon>Pseudomonadati</taxon>
        <taxon>Pseudomonadota</taxon>
        <taxon>Betaproteobacteria</taxon>
        <taxon>Burkholderiales</taxon>
        <taxon>Burkholderiaceae</taxon>
        <taxon>Cupriavidus</taxon>
    </lineage>
</organism>
<feature type="region of interest" description="Disordered" evidence="3">
    <location>
        <begin position="555"/>
        <end position="588"/>
    </location>
</feature>
<feature type="compositionally biased region" description="Basic and acidic residues" evidence="3">
    <location>
        <begin position="145"/>
        <end position="158"/>
    </location>
</feature>
<evidence type="ECO:0000256" key="1">
    <source>
        <dbReference type="ARBA" id="ARBA00022505"/>
    </source>
</evidence>
<evidence type="ECO:0000313" key="5">
    <source>
        <dbReference type="EMBL" id="CAG9177771.1"/>
    </source>
</evidence>
<dbReference type="PANTHER" id="PTHR11908:SF132">
    <property type="entry name" value="ALDEHYDE OXIDASE 1-RELATED"/>
    <property type="match status" value="1"/>
</dbReference>
<dbReference type="Pfam" id="PF02738">
    <property type="entry name" value="MoCoBD_1"/>
    <property type="match status" value="1"/>
</dbReference>
<name>A0ABN7YZL7_9BURK</name>
<evidence type="ECO:0000256" key="3">
    <source>
        <dbReference type="SAM" id="MobiDB-lite"/>
    </source>
</evidence>
<dbReference type="PANTHER" id="PTHR11908">
    <property type="entry name" value="XANTHINE DEHYDROGENASE"/>
    <property type="match status" value="1"/>
</dbReference>
<comment type="caution">
    <text evidence="5">The sequence shown here is derived from an EMBL/GenBank/DDBJ whole genome shotgun (WGS) entry which is preliminary data.</text>
</comment>
<dbReference type="Gene3D" id="3.90.1170.50">
    <property type="entry name" value="Aldehyde oxidase/xanthine dehydrogenase, a/b hammerhead"/>
    <property type="match status" value="1"/>
</dbReference>
<proteinExistence type="predicted"/>
<keyword evidence="2 5" id="KW-0560">Oxidoreductase</keyword>
<dbReference type="EMBL" id="CAJZAF010000020">
    <property type="protein sequence ID" value="CAG9177771.1"/>
    <property type="molecule type" value="Genomic_DNA"/>
</dbReference>
<dbReference type="EC" id="1.2.99.6" evidence="5"/>
<dbReference type="SUPFAM" id="SSF54665">
    <property type="entry name" value="CO dehydrogenase molybdoprotein N-domain-like"/>
    <property type="match status" value="1"/>
</dbReference>
<dbReference type="SMART" id="SM01008">
    <property type="entry name" value="Ald_Xan_dh_C"/>
    <property type="match status" value="1"/>
</dbReference>
<dbReference type="GO" id="GO:0047770">
    <property type="term" value="F:carboxylate reductase activity"/>
    <property type="evidence" value="ECO:0007669"/>
    <property type="project" value="UniProtKB-EC"/>
</dbReference>
<dbReference type="InterPro" id="IPR036856">
    <property type="entry name" value="Ald_Oxase/Xan_DH_a/b_sf"/>
</dbReference>
<dbReference type="RefSeq" id="WP_224004265.1">
    <property type="nucleotide sequence ID" value="NZ_CAJZAF010000020.1"/>
</dbReference>
<dbReference type="Proteomes" id="UP000701702">
    <property type="component" value="Unassembled WGS sequence"/>
</dbReference>
<evidence type="ECO:0000256" key="2">
    <source>
        <dbReference type="ARBA" id="ARBA00023002"/>
    </source>
</evidence>
<evidence type="ECO:0000259" key="4">
    <source>
        <dbReference type="SMART" id="SM01008"/>
    </source>
</evidence>
<accession>A0ABN7YZL7</accession>
<dbReference type="Pfam" id="PF20256">
    <property type="entry name" value="MoCoBD_2"/>
    <property type="match status" value="1"/>
</dbReference>
<sequence>MNVIGAPLDRTDGALKVTGRARYAADNPLPGLLHAVLVTSTVASGDIASMDTAVAERMPGVRKVMTPFNAPRLPQAGKAAAGKPPAGRVLNLLQETEVHYNNQPLAVVVADTLEQARDAAAHIVIRYRTKTPVLDFAAARASAYKPKEAKDEPADSSRGDMSATDGTAARLDATYSTPLETHNPMEPHATVAAWQGDMLTLYDATQYVSGVRKTVAQTLGVQPSNVRVVCPFVGGGFGCKGSTWSHVVLAAMAAREAGHPVKLVLDRPQMFGPVGGRPRTEQHVVLAARADGTLTSMRHEVTACTSFMEDWLEPCALLTRMLYAVPNQQTSHRLLKLNIGTPTFMRAPGEASGSFALECAMDELAYKLGMDPVALRLRNYADADPGKELPFSSKSLRECYRDAAARFGWAQRNPAPRSMRTEEGRLVGMGMATTTYPANRSAASALARILPDGTALVQSGSQDLGTGTFTVMTQVAADTLGLPPDKVRFELGDTNFPEAPVSGGSQSVASVAPAVQAACMAARLALVKLAVADAASPLSGAPPEDVDVVDGWLQRRSDPSRREPVAAPIARRGGQPVEARMSARPGDERKKFSMHSFGVVIAEVHVDPNLGEIRMQRIVASYGVGRLLNRKTAHSQLMGGIVWGLSMALHEQSELDLVSGRIANGNLAEYHVPVNADVGAIDIAVLDEDDPHINALGTKGIGEIGIVGVAAALANAVYHATGRRIRDLPLTVDKLVA</sequence>
<dbReference type="Gene3D" id="3.30.365.10">
    <property type="entry name" value="Aldehyde oxidase/xanthine dehydrogenase, molybdopterin binding domain"/>
    <property type="match status" value="4"/>
</dbReference>
<dbReference type="InterPro" id="IPR000674">
    <property type="entry name" value="Ald_Oxase/Xan_DH_a/b"/>
</dbReference>
<dbReference type="SUPFAM" id="SSF56003">
    <property type="entry name" value="Molybdenum cofactor-binding domain"/>
    <property type="match status" value="1"/>
</dbReference>
<dbReference type="InterPro" id="IPR037165">
    <property type="entry name" value="AldOxase/xan_DH_Mopterin-bd_sf"/>
</dbReference>
<protein>
    <submittedName>
        <fullName evidence="5">Aldehyde oxidoreductase molybdenum-binding subunit PaoC</fullName>
        <ecNumber evidence="5">1.2.99.6</ecNumber>
    </submittedName>
</protein>
<dbReference type="InterPro" id="IPR046867">
    <property type="entry name" value="AldOxase/xan_DH_MoCoBD2"/>
</dbReference>
<feature type="domain" description="Aldehyde oxidase/xanthine dehydrogenase a/b hammerhead" evidence="4">
    <location>
        <begin position="18"/>
        <end position="131"/>
    </location>
</feature>
<dbReference type="Pfam" id="PF01315">
    <property type="entry name" value="Ald_Xan_dh_C"/>
    <property type="match status" value="1"/>
</dbReference>
<feature type="compositionally biased region" description="Basic and acidic residues" evidence="3">
    <location>
        <begin position="555"/>
        <end position="564"/>
    </location>
</feature>
<keyword evidence="6" id="KW-1185">Reference proteome</keyword>
<evidence type="ECO:0000313" key="6">
    <source>
        <dbReference type="Proteomes" id="UP000701702"/>
    </source>
</evidence>
<dbReference type="InterPro" id="IPR016208">
    <property type="entry name" value="Ald_Oxase/xanthine_DH-like"/>
</dbReference>
<gene>
    <name evidence="5" type="primary">paoC_1</name>
    <name evidence="5" type="ORF">LMG23994_03734</name>
</gene>
<keyword evidence="1" id="KW-0500">Molybdenum</keyword>
<dbReference type="InterPro" id="IPR008274">
    <property type="entry name" value="AldOxase/xan_DH_MoCoBD1"/>
</dbReference>
<feature type="region of interest" description="Disordered" evidence="3">
    <location>
        <begin position="144"/>
        <end position="166"/>
    </location>
</feature>
<reference evidence="5 6" key="1">
    <citation type="submission" date="2021-08" db="EMBL/GenBank/DDBJ databases">
        <authorList>
            <person name="Peeters C."/>
        </authorList>
    </citation>
    <scope>NUCLEOTIDE SEQUENCE [LARGE SCALE GENOMIC DNA]</scope>
    <source>
        <strain evidence="5 6">LMG 23994</strain>
    </source>
</reference>